<proteinExistence type="predicted"/>
<dbReference type="InterPro" id="IPR029060">
    <property type="entry name" value="PIN-like_dom_sf"/>
</dbReference>
<evidence type="ECO:0000313" key="3">
    <source>
        <dbReference type="Proteomes" id="UP001200741"/>
    </source>
</evidence>
<organism evidence="2 3">
    <name type="scientific">Pelomonas cellulosilytica</name>
    <dbReference type="NCBI Taxonomy" id="2906762"/>
    <lineage>
        <taxon>Bacteria</taxon>
        <taxon>Pseudomonadati</taxon>
        <taxon>Pseudomonadota</taxon>
        <taxon>Betaproteobacteria</taxon>
        <taxon>Burkholderiales</taxon>
        <taxon>Sphaerotilaceae</taxon>
        <taxon>Roseateles</taxon>
    </lineage>
</organism>
<sequence length="126" mass="13943">MSGVVVDTSVWVDHFRQPNGTLIALLVQDRVLIHPLVLGEVACGAPPQRSQTLSDLETLQQPQQAKLQEVLAFIEREQLFGLGCGWIDLNLLASTLMTPGARLWTADKRLGALAERFSVPYLSLRH</sequence>
<dbReference type="EMBL" id="JAJTWU010000005">
    <property type="protein sequence ID" value="MCE4555632.1"/>
    <property type="molecule type" value="Genomic_DNA"/>
</dbReference>
<dbReference type="Pfam" id="PF01850">
    <property type="entry name" value="PIN"/>
    <property type="match status" value="1"/>
</dbReference>
<comment type="caution">
    <text evidence="2">The sequence shown here is derived from an EMBL/GenBank/DDBJ whole genome shotgun (WGS) entry which is preliminary data.</text>
</comment>
<name>A0ABS8XSE6_9BURK</name>
<dbReference type="Gene3D" id="3.40.50.1010">
    <property type="entry name" value="5'-nuclease"/>
    <property type="match status" value="1"/>
</dbReference>
<reference evidence="2 3" key="1">
    <citation type="submission" date="2021-12" db="EMBL/GenBank/DDBJ databases">
        <title>Genome seq of P8.</title>
        <authorList>
            <person name="Seo T."/>
        </authorList>
    </citation>
    <scope>NUCLEOTIDE SEQUENCE [LARGE SCALE GENOMIC DNA]</scope>
    <source>
        <strain evidence="2 3">P8</strain>
    </source>
</reference>
<feature type="domain" description="PIN" evidence="1">
    <location>
        <begin position="4"/>
        <end position="113"/>
    </location>
</feature>
<dbReference type="InterPro" id="IPR002716">
    <property type="entry name" value="PIN_dom"/>
</dbReference>
<dbReference type="Proteomes" id="UP001200741">
    <property type="component" value="Unassembled WGS sequence"/>
</dbReference>
<dbReference type="RefSeq" id="WP_233372660.1">
    <property type="nucleotide sequence ID" value="NZ_JAJTWU010000005.1"/>
</dbReference>
<accession>A0ABS8XSE6</accession>
<evidence type="ECO:0000259" key="1">
    <source>
        <dbReference type="Pfam" id="PF01850"/>
    </source>
</evidence>
<evidence type="ECO:0000313" key="2">
    <source>
        <dbReference type="EMBL" id="MCE4555632.1"/>
    </source>
</evidence>
<protein>
    <submittedName>
        <fullName evidence="2">VapC toxin family PIN domain ribonuclease</fullName>
    </submittedName>
</protein>
<keyword evidence="3" id="KW-1185">Reference proteome</keyword>
<dbReference type="SUPFAM" id="SSF88723">
    <property type="entry name" value="PIN domain-like"/>
    <property type="match status" value="1"/>
</dbReference>
<gene>
    <name evidence="2" type="ORF">LXT13_14595</name>
</gene>